<evidence type="ECO:0000313" key="2">
    <source>
        <dbReference type="Proteomes" id="UP001523543"/>
    </source>
</evidence>
<dbReference type="EMBL" id="JAMYZR010000012">
    <property type="protein sequence ID" value="MCP1246196.1"/>
    <property type="molecule type" value="Genomic_DNA"/>
</dbReference>
<keyword evidence="2" id="KW-1185">Reference proteome</keyword>
<proteinExistence type="predicted"/>
<dbReference type="Proteomes" id="UP001523543">
    <property type="component" value="Unassembled WGS sequence"/>
</dbReference>
<sequence>MAGASPASGVRAGAVFCSAATWWVLVARKGAALVFCPILPQSEQCHRADIPVPWAEALQVGCPDGTRIRCRPVLRPSMHGLTRRGQFGANLTDRIVTTLSAELRHRQQEDATSSRFAARPRGKISSFHTSVSCTGALHLPPYRPEPRSPRALHFF</sequence>
<gene>
    <name evidence="1" type="ORF">NKW54_09605</name>
</gene>
<protein>
    <recommendedName>
        <fullName evidence="3">Secreted protein</fullName>
    </recommendedName>
</protein>
<evidence type="ECO:0000313" key="1">
    <source>
        <dbReference type="EMBL" id="MCP1246196.1"/>
    </source>
</evidence>
<accession>A0ABT1ES36</accession>
<dbReference type="RefSeq" id="WP_062144386.1">
    <property type="nucleotide sequence ID" value="NZ_JAMYZR010000012.1"/>
</dbReference>
<organism evidence="1 2">
    <name type="scientific">Acetobacter cerevisiae</name>
    <dbReference type="NCBI Taxonomy" id="178900"/>
    <lineage>
        <taxon>Bacteria</taxon>
        <taxon>Pseudomonadati</taxon>
        <taxon>Pseudomonadota</taxon>
        <taxon>Alphaproteobacteria</taxon>
        <taxon>Acetobacterales</taxon>
        <taxon>Acetobacteraceae</taxon>
        <taxon>Acetobacter</taxon>
    </lineage>
</organism>
<evidence type="ECO:0008006" key="3">
    <source>
        <dbReference type="Google" id="ProtNLM"/>
    </source>
</evidence>
<name>A0ABT1ES36_9PROT</name>
<reference evidence="1 2" key="1">
    <citation type="submission" date="2022-06" db="EMBL/GenBank/DDBJ databases">
        <title>Acetobacer genomes from food samples.</title>
        <authorList>
            <person name="Sombolestani A."/>
        </authorList>
    </citation>
    <scope>NUCLEOTIDE SEQUENCE [LARGE SCALE GENOMIC DNA]</scope>
    <source>
        <strain evidence="1 2">R-83281</strain>
    </source>
</reference>
<comment type="caution">
    <text evidence="1">The sequence shown here is derived from an EMBL/GenBank/DDBJ whole genome shotgun (WGS) entry which is preliminary data.</text>
</comment>